<evidence type="ECO:0000256" key="7">
    <source>
        <dbReference type="RuleBase" id="RU362048"/>
    </source>
</evidence>
<feature type="transmembrane region" description="Helical" evidence="7">
    <location>
        <begin position="6"/>
        <end position="31"/>
    </location>
</feature>
<protein>
    <recommendedName>
        <fullName evidence="7">UPF0056 membrane protein</fullName>
    </recommendedName>
</protein>
<keyword evidence="9" id="KW-1185">Reference proteome</keyword>
<dbReference type="Proteomes" id="UP001379533">
    <property type="component" value="Chromosome"/>
</dbReference>
<evidence type="ECO:0000256" key="1">
    <source>
        <dbReference type="ARBA" id="ARBA00004651"/>
    </source>
</evidence>
<evidence type="ECO:0000256" key="6">
    <source>
        <dbReference type="ARBA" id="ARBA00023136"/>
    </source>
</evidence>
<organism evidence="8 9">
    <name type="scientific">Pendulispora brunnea</name>
    <dbReference type="NCBI Taxonomy" id="2905690"/>
    <lineage>
        <taxon>Bacteria</taxon>
        <taxon>Pseudomonadati</taxon>
        <taxon>Myxococcota</taxon>
        <taxon>Myxococcia</taxon>
        <taxon>Myxococcales</taxon>
        <taxon>Sorangiineae</taxon>
        <taxon>Pendulisporaceae</taxon>
        <taxon>Pendulispora</taxon>
    </lineage>
</organism>
<comment type="similarity">
    <text evidence="2 7">Belongs to the UPF0056 (MarC) family.</text>
</comment>
<evidence type="ECO:0000313" key="8">
    <source>
        <dbReference type="EMBL" id="WXA95032.1"/>
    </source>
</evidence>
<dbReference type="NCBIfam" id="TIGR00427">
    <property type="entry name" value="NAAT family transporter"/>
    <property type="match status" value="1"/>
</dbReference>
<feature type="transmembrane region" description="Helical" evidence="7">
    <location>
        <begin position="179"/>
        <end position="199"/>
    </location>
</feature>
<feature type="transmembrane region" description="Helical" evidence="7">
    <location>
        <begin position="114"/>
        <end position="136"/>
    </location>
</feature>
<reference evidence="8 9" key="1">
    <citation type="submission" date="2021-12" db="EMBL/GenBank/DDBJ databases">
        <title>Discovery of the Pendulisporaceae a myxobacterial family with distinct sporulation behavior and unique specialized metabolism.</title>
        <authorList>
            <person name="Garcia R."/>
            <person name="Popoff A."/>
            <person name="Bader C.D."/>
            <person name="Loehr J."/>
            <person name="Walesch S."/>
            <person name="Walt C."/>
            <person name="Boldt J."/>
            <person name="Bunk B."/>
            <person name="Haeckl F.J.F.P.J."/>
            <person name="Gunesch A.P."/>
            <person name="Birkelbach J."/>
            <person name="Nuebel U."/>
            <person name="Pietschmann T."/>
            <person name="Bach T."/>
            <person name="Mueller R."/>
        </authorList>
    </citation>
    <scope>NUCLEOTIDE SEQUENCE [LARGE SCALE GENOMIC DNA]</scope>
    <source>
        <strain evidence="8 9">MSr12523</strain>
    </source>
</reference>
<accession>A0ABZ2KC67</accession>
<dbReference type="PANTHER" id="PTHR33508">
    <property type="entry name" value="UPF0056 MEMBRANE PROTEIN YHCE"/>
    <property type="match status" value="1"/>
</dbReference>
<sequence>MALATYALLCFGSLFSIVDPFAALPVFLALVGAQPPEAQRRTALRAAVTLLVLLLTFGLAGTLIFKFFGITLSAFKIAGGIVLFGLGLEMMRAKDSDLRSTEAERTEAETKEDVGVIPLGIPLLSGPGAIATTMVLVGKAEGPAQHAAIFMAIGAVALITFLVLRSAPVVARVLGRTGINLIGRIMGLILAALAMQFILDGIREAFPKIIG</sequence>
<evidence type="ECO:0000256" key="3">
    <source>
        <dbReference type="ARBA" id="ARBA00022475"/>
    </source>
</evidence>
<keyword evidence="6 7" id="KW-0472">Membrane</keyword>
<evidence type="ECO:0000256" key="4">
    <source>
        <dbReference type="ARBA" id="ARBA00022692"/>
    </source>
</evidence>
<feature type="transmembrane region" description="Helical" evidence="7">
    <location>
        <begin position="148"/>
        <end position="167"/>
    </location>
</feature>
<feature type="transmembrane region" description="Helical" evidence="7">
    <location>
        <begin position="43"/>
        <end position="68"/>
    </location>
</feature>
<dbReference type="PANTHER" id="PTHR33508:SF1">
    <property type="entry name" value="UPF0056 MEMBRANE PROTEIN YHCE"/>
    <property type="match status" value="1"/>
</dbReference>
<gene>
    <name evidence="8" type="ORF">LZC95_52505</name>
</gene>
<dbReference type="RefSeq" id="WP_394845642.1">
    <property type="nucleotide sequence ID" value="NZ_CP089982.1"/>
</dbReference>
<evidence type="ECO:0000313" key="9">
    <source>
        <dbReference type="Proteomes" id="UP001379533"/>
    </source>
</evidence>
<keyword evidence="5 7" id="KW-1133">Transmembrane helix</keyword>
<dbReference type="EMBL" id="CP089982">
    <property type="protein sequence ID" value="WXA95032.1"/>
    <property type="molecule type" value="Genomic_DNA"/>
</dbReference>
<proteinExistence type="inferred from homology"/>
<name>A0ABZ2KC67_9BACT</name>
<evidence type="ECO:0000256" key="5">
    <source>
        <dbReference type="ARBA" id="ARBA00022989"/>
    </source>
</evidence>
<evidence type="ECO:0000256" key="2">
    <source>
        <dbReference type="ARBA" id="ARBA00009784"/>
    </source>
</evidence>
<comment type="subcellular location">
    <subcellularLocation>
        <location evidence="1 7">Cell membrane</location>
        <topology evidence="1 7">Multi-pass membrane protein</topology>
    </subcellularLocation>
</comment>
<keyword evidence="3" id="KW-1003">Cell membrane</keyword>
<feature type="transmembrane region" description="Helical" evidence="7">
    <location>
        <begin position="74"/>
        <end position="93"/>
    </location>
</feature>
<dbReference type="InterPro" id="IPR002771">
    <property type="entry name" value="Multi_antbiot-R_MarC"/>
</dbReference>
<keyword evidence="4 7" id="KW-0812">Transmembrane</keyword>
<dbReference type="Pfam" id="PF01914">
    <property type="entry name" value="MarC"/>
    <property type="match status" value="1"/>
</dbReference>